<evidence type="ECO:0000313" key="13">
    <source>
        <dbReference type="EMBL" id="ETN43145.1"/>
    </source>
</evidence>
<dbReference type="GO" id="GO:0015677">
    <property type="term" value="P:copper ion import"/>
    <property type="evidence" value="ECO:0007669"/>
    <property type="project" value="TreeGrafter"/>
</dbReference>
<feature type="compositionally biased region" description="Polar residues" evidence="10">
    <location>
        <begin position="619"/>
        <end position="629"/>
    </location>
</feature>
<feature type="region of interest" description="Disordered" evidence="10">
    <location>
        <begin position="595"/>
        <end position="629"/>
    </location>
</feature>
<keyword evidence="5" id="KW-0249">Electron transport</keyword>
<feature type="transmembrane region" description="Helical" evidence="11">
    <location>
        <begin position="267"/>
        <end position="290"/>
    </location>
</feature>
<dbReference type="InterPro" id="IPR013112">
    <property type="entry name" value="FAD-bd_8"/>
</dbReference>
<evidence type="ECO:0000256" key="2">
    <source>
        <dbReference type="ARBA" id="ARBA00006278"/>
    </source>
</evidence>
<protein>
    <recommendedName>
        <fullName evidence="12">FAD-binding FR-type domain-containing protein</fullName>
    </recommendedName>
</protein>
<evidence type="ECO:0000256" key="1">
    <source>
        <dbReference type="ARBA" id="ARBA00004141"/>
    </source>
</evidence>
<feature type="transmembrane region" description="Helical" evidence="11">
    <location>
        <begin position="302"/>
        <end position="333"/>
    </location>
</feature>
<dbReference type="OrthoDB" id="167398at2759"/>
<evidence type="ECO:0000256" key="6">
    <source>
        <dbReference type="ARBA" id="ARBA00022989"/>
    </source>
</evidence>
<keyword evidence="3" id="KW-0813">Transport</keyword>
<feature type="transmembrane region" description="Helical" evidence="11">
    <location>
        <begin position="228"/>
        <end position="247"/>
    </location>
</feature>
<feature type="transmembrane region" description="Helical" evidence="11">
    <location>
        <begin position="190"/>
        <end position="207"/>
    </location>
</feature>
<evidence type="ECO:0000259" key="12">
    <source>
        <dbReference type="PROSITE" id="PS51384"/>
    </source>
</evidence>
<organism evidence="13 14">
    <name type="scientific">Cyphellophora europaea (strain CBS 101466)</name>
    <name type="common">Phialophora europaea</name>
    <dbReference type="NCBI Taxonomy" id="1220924"/>
    <lineage>
        <taxon>Eukaryota</taxon>
        <taxon>Fungi</taxon>
        <taxon>Dikarya</taxon>
        <taxon>Ascomycota</taxon>
        <taxon>Pezizomycotina</taxon>
        <taxon>Eurotiomycetes</taxon>
        <taxon>Chaetothyriomycetidae</taxon>
        <taxon>Chaetothyriales</taxon>
        <taxon>Cyphellophoraceae</taxon>
        <taxon>Cyphellophora</taxon>
    </lineage>
</organism>
<evidence type="ECO:0000256" key="9">
    <source>
        <dbReference type="ARBA" id="ARBA00023136"/>
    </source>
</evidence>
<dbReference type="Pfam" id="PF08022">
    <property type="entry name" value="FAD_binding_8"/>
    <property type="match status" value="1"/>
</dbReference>
<dbReference type="InterPro" id="IPR017927">
    <property type="entry name" value="FAD-bd_FR_type"/>
</dbReference>
<sequence>MASLTDNPPTLVVRQHIQDHAAATAIEKHWGYAERVVPCVVDAGSCEYLDVVYGAHDQGMLFVGIMWIVFGGLILSYAIGRRLIPSRQPSLSAAKGEEAPSSPESAHQPLLYRLSASLSASLRRSLLPESLRPMFGRVTRLQLLILAFLSTYLTIFTFVGYRYATWVTPVSNTPGVYNTRSSLGPFSDRIGVMAYALIPLSVFLANRESLLSQLSGIPYQSFQFLHRWLGYIITVQSIVHTIGWTIVEARLYQPQPKVWNSFIKQLYMIWGVVAMVLLSLIFALSLPCAIRRMGYEAFRKAHYLMAAIFMGACYGHWAQLGCFLIASLVVWFLDRFARLLRTFLLHYQFLPDSTSRMRFQPARARITSFPDESNGDIVRLDFVHNHAAWAVGQHFYLCFPESSIWQSHPFTPLSLPSLGGGNEGQRHSYVFRAKGGETRKIAELARAKLAAAADTAESSDKSRKATRAATTPVILQGPYGTGHVAELQDAPDMNVLLVAGGTGVTFVLPVLFYLMTLPVPVDAPKDRKIELVWAVRRRADVKWVQQELDVLQAASRRMNLSIRIFVTREGQSAEETVVKGAACCSGEAVEKNGVRVNEEAKTGLSSSSSSSETGDEIQEVSSQSPSPRRFSVQQASRAEALQAVTLRPDMAKVVTEFVDSTVRGPTTVYASGPGGLISDLREVVASCNDGAQVWKGHERWSVDLVCDDRMEW</sequence>
<feature type="transmembrane region" description="Helical" evidence="11">
    <location>
        <begin position="141"/>
        <end position="164"/>
    </location>
</feature>
<dbReference type="GO" id="GO:0006826">
    <property type="term" value="P:iron ion transport"/>
    <property type="evidence" value="ECO:0007669"/>
    <property type="project" value="TreeGrafter"/>
</dbReference>
<evidence type="ECO:0000256" key="3">
    <source>
        <dbReference type="ARBA" id="ARBA00022448"/>
    </source>
</evidence>
<dbReference type="PROSITE" id="PS51384">
    <property type="entry name" value="FAD_FR"/>
    <property type="match status" value="1"/>
</dbReference>
<accession>W2S3G0</accession>
<comment type="similarity">
    <text evidence="2">Belongs to the ferric reductase (FRE) family.</text>
</comment>
<evidence type="ECO:0000256" key="10">
    <source>
        <dbReference type="SAM" id="MobiDB-lite"/>
    </source>
</evidence>
<dbReference type="STRING" id="1220924.W2S3G0"/>
<keyword evidence="9 11" id="KW-0472">Membrane</keyword>
<dbReference type="GeneID" id="19969642"/>
<dbReference type="RefSeq" id="XP_008714881.1">
    <property type="nucleotide sequence ID" value="XM_008716659.1"/>
</dbReference>
<dbReference type="Gene3D" id="3.40.50.80">
    <property type="entry name" value="Nucleotide-binding domain of ferredoxin-NADP reductase (FNR) module"/>
    <property type="match status" value="1"/>
</dbReference>
<dbReference type="InterPro" id="IPR013130">
    <property type="entry name" value="Fe3_Rdtase_TM_dom"/>
</dbReference>
<dbReference type="GO" id="GO:0000293">
    <property type="term" value="F:ferric-chelate reductase activity"/>
    <property type="evidence" value="ECO:0007669"/>
    <property type="project" value="UniProtKB-ARBA"/>
</dbReference>
<dbReference type="EMBL" id="KB822718">
    <property type="protein sequence ID" value="ETN43145.1"/>
    <property type="molecule type" value="Genomic_DNA"/>
</dbReference>
<feature type="transmembrane region" description="Helical" evidence="11">
    <location>
        <begin position="59"/>
        <end position="79"/>
    </location>
</feature>
<evidence type="ECO:0000256" key="4">
    <source>
        <dbReference type="ARBA" id="ARBA00022692"/>
    </source>
</evidence>
<proteinExistence type="inferred from homology"/>
<name>W2S3G0_CYPE1</name>
<keyword evidence="8" id="KW-0406">Ion transport</keyword>
<dbReference type="Proteomes" id="UP000030752">
    <property type="component" value="Unassembled WGS sequence"/>
</dbReference>
<dbReference type="Pfam" id="PF08030">
    <property type="entry name" value="NAD_binding_6"/>
    <property type="match status" value="1"/>
</dbReference>
<dbReference type="InterPro" id="IPR051410">
    <property type="entry name" value="Ferric/Cupric_Reductase"/>
</dbReference>
<keyword evidence="6 11" id="KW-1133">Transmembrane helix</keyword>
<dbReference type="PANTHER" id="PTHR32361:SF3">
    <property type="entry name" value="REDUCTASE, PUTATIVE (AFU_ORTHOLOGUE AFUA_6G13750)-RELATED"/>
    <property type="match status" value="1"/>
</dbReference>
<evidence type="ECO:0000256" key="11">
    <source>
        <dbReference type="SAM" id="Phobius"/>
    </source>
</evidence>
<dbReference type="SFLD" id="SFLDS00052">
    <property type="entry name" value="Ferric_Reductase_Domain"/>
    <property type="match status" value="1"/>
</dbReference>
<dbReference type="GO" id="GO:0005886">
    <property type="term" value="C:plasma membrane"/>
    <property type="evidence" value="ECO:0007669"/>
    <property type="project" value="TreeGrafter"/>
</dbReference>
<keyword evidence="7" id="KW-0560">Oxidoreductase</keyword>
<evidence type="ECO:0000313" key="14">
    <source>
        <dbReference type="Proteomes" id="UP000030752"/>
    </source>
</evidence>
<evidence type="ECO:0000256" key="8">
    <source>
        <dbReference type="ARBA" id="ARBA00023065"/>
    </source>
</evidence>
<dbReference type="CDD" id="cd06186">
    <property type="entry name" value="NOX_Duox_like_FAD_NADP"/>
    <property type="match status" value="1"/>
</dbReference>
<reference evidence="13 14" key="1">
    <citation type="submission" date="2013-03" db="EMBL/GenBank/DDBJ databases">
        <title>The Genome Sequence of Phialophora europaea CBS 101466.</title>
        <authorList>
            <consortium name="The Broad Institute Genomics Platform"/>
            <person name="Cuomo C."/>
            <person name="de Hoog S."/>
            <person name="Gorbushina A."/>
            <person name="Walker B."/>
            <person name="Young S.K."/>
            <person name="Zeng Q."/>
            <person name="Gargeya S."/>
            <person name="Fitzgerald M."/>
            <person name="Haas B."/>
            <person name="Abouelleil A."/>
            <person name="Allen A.W."/>
            <person name="Alvarado L."/>
            <person name="Arachchi H.M."/>
            <person name="Berlin A.M."/>
            <person name="Chapman S.B."/>
            <person name="Gainer-Dewar J."/>
            <person name="Goldberg J."/>
            <person name="Griggs A."/>
            <person name="Gujja S."/>
            <person name="Hansen M."/>
            <person name="Howarth C."/>
            <person name="Imamovic A."/>
            <person name="Ireland A."/>
            <person name="Larimer J."/>
            <person name="McCowan C."/>
            <person name="Murphy C."/>
            <person name="Pearson M."/>
            <person name="Poon T.W."/>
            <person name="Priest M."/>
            <person name="Roberts A."/>
            <person name="Saif S."/>
            <person name="Shea T."/>
            <person name="Sisk P."/>
            <person name="Sykes S."/>
            <person name="Wortman J."/>
            <person name="Nusbaum C."/>
            <person name="Birren B."/>
        </authorList>
    </citation>
    <scope>NUCLEOTIDE SEQUENCE [LARGE SCALE GENOMIC DNA]</scope>
    <source>
        <strain evidence="13 14">CBS 101466</strain>
    </source>
</reference>
<feature type="domain" description="FAD-binding FR-type" evidence="12">
    <location>
        <begin position="359"/>
        <end position="485"/>
    </location>
</feature>
<dbReference type="eggNOG" id="KOG0039">
    <property type="taxonomic scope" value="Eukaryota"/>
</dbReference>
<dbReference type="InterPro" id="IPR013121">
    <property type="entry name" value="Fe_red_NAD-bd_6"/>
</dbReference>
<evidence type="ECO:0000256" key="7">
    <source>
        <dbReference type="ARBA" id="ARBA00023002"/>
    </source>
</evidence>
<dbReference type="SFLD" id="SFLDG01168">
    <property type="entry name" value="Ferric_reductase_subgroup_(FRE"/>
    <property type="match status" value="1"/>
</dbReference>
<keyword evidence="4 11" id="KW-0812">Transmembrane</keyword>
<dbReference type="SUPFAM" id="SSF52343">
    <property type="entry name" value="Ferredoxin reductase-like, C-terminal NADP-linked domain"/>
    <property type="match status" value="1"/>
</dbReference>
<dbReference type="InterPro" id="IPR039261">
    <property type="entry name" value="FNR_nucleotide-bd"/>
</dbReference>
<dbReference type="VEuPathDB" id="FungiDB:HMPREF1541_02303"/>
<gene>
    <name evidence="13" type="ORF">HMPREF1541_02303</name>
</gene>
<dbReference type="PANTHER" id="PTHR32361">
    <property type="entry name" value="FERRIC/CUPRIC REDUCTASE TRANSMEMBRANE COMPONENT"/>
    <property type="match status" value="1"/>
</dbReference>
<dbReference type="HOGENOM" id="CLU_016134_0_0_1"/>
<comment type="subcellular location">
    <subcellularLocation>
        <location evidence="1">Membrane</location>
        <topology evidence="1">Multi-pass membrane protein</topology>
    </subcellularLocation>
</comment>
<evidence type="ECO:0000256" key="5">
    <source>
        <dbReference type="ARBA" id="ARBA00022982"/>
    </source>
</evidence>
<dbReference type="GO" id="GO:0006879">
    <property type="term" value="P:intracellular iron ion homeostasis"/>
    <property type="evidence" value="ECO:0007669"/>
    <property type="project" value="TreeGrafter"/>
</dbReference>
<dbReference type="Pfam" id="PF01794">
    <property type="entry name" value="Ferric_reduct"/>
    <property type="match status" value="1"/>
</dbReference>
<dbReference type="AlphaFoldDB" id="W2S3G0"/>
<dbReference type="InParanoid" id="W2S3G0"/>
<keyword evidence="14" id="KW-1185">Reference proteome</keyword>